<evidence type="ECO:0000256" key="5">
    <source>
        <dbReference type="ARBA" id="ARBA00022617"/>
    </source>
</evidence>
<dbReference type="STRING" id="686832.A0A0C2Y3A9"/>
<organism evidence="17 18">
    <name type="scientific">Hebeloma cylindrosporum</name>
    <dbReference type="NCBI Taxonomy" id="76867"/>
    <lineage>
        <taxon>Eukaryota</taxon>
        <taxon>Fungi</taxon>
        <taxon>Dikarya</taxon>
        <taxon>Basidiomycota</taxon>
        <taxon>Agaricomycotina</taxon>
        <taxon>Agaricomycetes</taxon>
        <taxon>Agaricomycetidae</taxon>
        <taxon>Agaricales</taxon>
        <taxon>Agaricineae</taxon>
        <taxon>Hymenogastraceae</taxon>
        <taxon>Hebeloma</taxon>
    </lineage>
</organism>
<reference evidence="17 18" key="1">
    <citation type="submission" date="2014-04" db="EMBL/GenBank/DDBJ databases">
        <authorList>
            <consortium name="DOE Joint Genome Institute"/>
            <person name="Kuo A."/>
            <person name="Gay G."/>
            <person name="Dore J."/>
            <person name="Kohler A."/>
            <person name="Nagy L.G."/>
            <person name="Floudas D."/>
            <person name="Copeland A."/>
            <person name="Barry K.W."/>
            <person name="Cichocki N."/>
            <person name="Veneault-Fourrey C."/>
            <person name="LaButti K."/>
            <person name="Lindquist E.A."/>
            <person name="Lipzen A."/>
            <person name="Lundell T."/>
            <person name="Morin E."/>
            <person name="Murat C."/>
            <person name="Sun H."/>
            <person name="Tunlid A."/>
            <person name="Henrissat B."/>
            <person name="Grigoriev I.V."/>
            <person name="Hibbett D.S."/>
            <person name="Martin F."/>
            <person name="Nordberg H.P."/>
            <person name="Cantor M.N."/>
            <person name="Hua S.X."/>
        </authorList>
    </citation>
    <scope>NUCLEOTIDE SEQUENCE [LARGE SCALE GENOMIC DNA]</scope>
    <source>
        <strain evidence="18">h7</strain>
    </source>
</reference>
<evidence type="ECO:0000256" key="10">
    <source>
        <dbReference type="ARBA" id="ARBA00023004"/>
    </source>
</evidence>
<keyword evidence="13" id="KW-0325">Glycoprotein</keyword>
<protein>
    <recommendedName>
        <fullName evidence="19">Cytochrome P450</fullName>
    </recommendedName>
</protein>
<dbReference type="OrthoDB" id="1103324at2759"/>
<dbReference type="EMBL" id="KN831818">
    <property type="protein sequence ID" value="KIM35572.1"/>
    <property type="molecule type" value="Genomic_DNA"/>
</dbReference>
<keyword evidence="10 14" id="KW-0408">Iron</keyword>
<dbReference type="InterPro" id="IPR017972">
    <property type="entry name" value="Cyt_P450_CS"/>
</dbReference>
<evidence type="ECO:0000256" key="13">
    <source>
        <dbReference type="ARBA" id="ARBA00023180"/>
    </source>
</evidence>
<comment type="cofactor">
    <cofactor evidence="1 14">
        <name>heme</name>
        <dbReference type="ChEBI" id="CHEBI:30413"/>
    </cofactor>
</comment>
<comment type="pathway">
    <text evidence="3">Secondary metabolite biosynthesis.</text>
</comment>
<accession>A0A0C2Y3A9</accession>
<dbReference type="Pfam" id="PF00067">
    <property type="entry name" value="p450"/>
    <property type="match status" value="1"/>
</dbReference>
<keyword evidence="12 16" id="KW-0472">Membrane</keyword>
<dbReference type="GO" id="GO:0004497">
    <property type="term" value="F:monooxygenase activity"/>
    <property type="evidence" value="ECO:0007669"/>
    <property type="project" value="UniProtKB-KW"/>
</dbReference>
<sequence length="483" mass="54931">MSETTLSNSHFLAAAFGVVFVWLALKLSRMGRREGFLPPGPPTTPILGNLLEIPKHGPHHQFKKWGSEYGEVFSLKIGNSTMIVLNSIDAVRHVREKNSAFSSDRPPSHFVEIVEGLNNDLVMARYSNKWRSLRRAAHEVLSPQACRMHLAIQQAEAIQLAYELLTEPKNFRDHVRRYSNSVIMSVVYGTRIPRTTTPVAVDFWEFQEKWIDLLAPTSHPPVDMIPILKKVPERFAPWKTICKEVRAGQQKIYTRLLDQVERRMARGDGNGCSMEMVCARAKEWNLDSESLLYFGAVMIAAGSDTTSVFIQSLILFLQVHPEVQRKAQQEIDSVIGLDRMPVMDDIKRLPYVQAVIYENHRLRPVAPLSVPHAATEDIQYGNYVIPKGAVIFQNTWGIFHDEERFENHDVFNPDRFLGNPASAKIIEYVFGGGRRVCAGVHLAKNSITLNTMHLLWGFNITMTRDKNGNKIIPDLNNYDDVRF</sequence>
<dbReference type="GO" id="GO:0016020">
    <property type="term" value="C:membrane"/>
    <property type="evidence" value="ECO:0007669"/>
    <property type="project" value="UniProtKB-SubCell"/>
</dbReference>
<keyword evidence="8 16" id="KW-1133">Transmembrane helix</keyword>
<comment type="similarity">
    <text evidence="4 15">Belongs to the cytochrome P450 family.</text>
</comment>
<keyword evidence="11 15" id="KW-0503">Monooxygenase</keyword>
<dbReference type="PANTHER" id="PTHR46300:SF2">
    <property type="entry name" value="CYTOCHROME P450 MONOOXYGENASE ALNH-RELATED"/>
    <property type="match status" value="1"/>
</dbReference>
<dbReference type="PANTHER" id="PTHR46300">
    <property type="entry name" value="P450, PUTATIVE (EUROFUNG)-RELATED-RELATED"/>
    <property type="match status" value="1"/>
</dbReference>
<dbReference type="GO" id="GO:0016705">
    <property type="term" value="F:oxidoreductase activity, acting on paired donors, with incorporation or reduction of molecular oxygen"/>
    <property type="evidence" value="ECO:0007669"/>
    <property type="project" value="InterPro"/>
</dbReference>
<evidence type="ECO:0000256" key="9">
    <source>
        <dbReference type="ARBA" id="ARBA00023002"/>
    </source>
</evidence>
<evidence type="ECO:0000313" key="18">
    <source>
        <dbReference type="Proteomes" id="UP000053424"/>
    </source>
</evidence>
<dbReference type="CDD" id="cd11065">
    <property type="entry name" value="CYP64-like"/>
    <property type="match status" value="1"/>
</dbReference>
<keyword evidence="9 15" id="KW-0560">Oxidoreductase</keyword>
<dbReference type="GO" id="GO:0020037">
    <property type="term" value="F:heme binding"/>
    <property type="evidence" value="ECO:0007669"/>
    <property type="project" value="InterPro"/>
</dbReference>
<dbReference type="InterPro" id="IPR036396">
    <property type="entry name" value="Cyt_P450_sf"/>
</dbReference>
<comment type="subcellular location">
    <subcellularLocation>
        <location evidence="2">Membrane</location>
        <topology evidence="2">Single-pass membrane protein</topology>
    </subcellularLocation>
</comment>
<reference evidence="18" key="2">
    <citation type="submission" date="2015-01" db="EMBL/GenBank/DDBJ databases">
        <title>Evolutionary Origins and Diversification of the Mycorrhizal Mutualists.</title>
        <authorList>
            <consortium name="DOE Joint Genome Institute"/>
            <consortium name="Mycorrhizal Genomics Consortium"/>
            <person name="Kohler A."/>
            <person name="Kuo A."/>
            <person name="Nagy L.G."/>
            <person name="Floudas D."/>
            <person name="Copeland A."/>
            <person name="Barry K.W."/>
            <person name="Cichocki N."/>
            <person name="Veneault-Fourrey C."/>
            <person name="LaButti K."/>
            <person name="Lindquist E.A."/>
            <person name="Lipzen A."/>
            <person name="Lundell T."/>
            <person name="Morin E."/>
            <person name="Murat C."/>
            <person name="Riley R."/>
            <person name="Ohm R."/>
            <person name="Sun H."/>
            <person name="Tunlid A."/>
            <person name="Henrissat B."/>
            <person name="Grigoriev I.V."/>
            <person name="Hibbett D.S."/>
            <person name="Martin F."/>
        </authorList>
    </citation>
    <scope>NUCLEOTIDE SEQUENCE [LARGE SCALE GENOMIC DNA]</scope>
    <source>
        <strain evidence="18">h7</strain>
    </source>
</reference>
<dbReference type="HOGENOM" id="CLU_001570_2_1_1"/>
<evidence type="ECO:0008006" key="19">
    <source>
        <dbReference type="Google" id="ProtNLM"/>
    </source>
</evidence>
<dbReference type="SUPFAM" id="SSF48264">
    <property type="entry name" value="Cytochrome P450"/>
    <property type="match status" value="1"/>
</dbReference>
<dbReference type="AlphaFoldDB" id="A0A0C2Y3A9"/>
<keyword evidence="18" id="KW-1185">Reference proteome</keyword>
<evidence type="ECO:0000313" key="17">
    <source>
        <dbReference type="EMBL" id="KIM35572.1"/>
    </source>
</evidence>
<feature type="binding site" description="axial binding residue" evidence="14">
    <location>
        <position position="437"/>
    </location>
    <ligand>
        <name>heme</name>
        <dbReference type="ChEBI" id="CHEBI:30413"/>
    </ligand>
    <ligandPart>
        <name>Fe</name>
        <dbReference type="ChEBI" id="CHEBI:18248"/>
    </ligandPart>
</feature>
<gene>
    <name evidence="17" type="ORF">M413DRAFT_32429</name>
</gene>
<evidence type="ECO:0000256" key="11">
    <source>
        <dbReference type="ARBA" id="ARBA00023033"/>
    </source>
</evidence>
<evidence type="ECO:0000256" key="2">
    <source>
        <dbReference type="ARBA" id="ARBA00004167"/>
    </source>
</evidence>
<evidence type="ECO:0000256" key="1">
    <source>
        <dbReference type="ARBA" id="ARBA00001971"/>
    </source>
</evidence>
<evidence type="ECO:0000256" key="6">
    <source>
        <dbReference type="ARBA" id="ARBA00022692"/>
    </source>
</evidence>
<dbReference type="InterPro" id="IPR002401">
    <property type="entry name" value="Cyt_P450_E_grp-I"/>
</dbReference>
<evidence type="ECO:0000256" key="14">
    <source>
        <dbReference type="PIRSR" id="PIRSR602401-1"/>
    </source>
</evidence>
<dbReference type="PROSITE" id="PS00086">
    <property type="entry name" value="CYTOCHROME_P450"/>
    <property type="match status" value="1"/>
</dbReference>
<dbReference type="Gene3D" id="1.10.630.10">
    <property type="entry name" value="Cytochrome P450"/>
    <property type="match status" value="1"/>
</dbReference>
<keyword evidence="7 14" id="KW-0479">Metal-binding</keyword>
<feature type="transmembrane region" description="Helical" evidence="16">
    <location>
        <begin position="6"/>
        <end position="25"/>
    </location>
</feature>
<proteinExistence type="inferred from homology"/>
<keyword evidence="5 14" id="KW-0349">Heme</keyword>
<dbReference type="InterPro" id="IPR050364">
    <property type="entry name" value="Cytochrome_P450_fung"/>
</dbReference>
<dbReference type="InterPro" id="IPR001128">
    <property type="entry name" value="Cyt_P450"/>
</dbReference>
<dbReference type="GO" id="GO:0005506">
    <property type="term" value="F:iron ion binding"/>
    <property type="evidence" value="ECO:0007669"/>
    <property type="project" value="InterPro"/>
</dbReference>
<evidence type="ECO:0000256" key="7">
    <source>
        <dbReference type="ARBA" id="ARBA00022723"/>
    </source>
</evidence>
<keyword evidence="6 16" id="KW-0812">Transmembrane</keyword>
<dbReference type="Proteomes" id="UP000053424">
    <property type="component" value="Unassembled WGS sequence"/>
</dbReference>
<evidence type="ECO:0000256" key="12">
    <source>
        <dbReference type="ARBA" id="ARBA00023136"/>
    </source>
</evidence>
<evidence type="ECO:0000256" key="16">
    <source>
        <dbReference type="SAM" id="Phobius"/>
    </source>
</evidence>
<evidence type="ECO:0000256" key="4">
    <source>
        <dbReference type="ARBA" id="ARBA00010617"/>
    </source>
</evidence>
<evidence type="ECO:0000256" key="8">
    <source>
        <dbReference type="ARBA" id="ARBA00022989"/>
    </source>
</evidence>
<dbReference type="PRINTS" id="PR00463">
    <property type="entry name" value="EP450I"/>
</dbReference>
<dbReference type="PRINTS" id="PR00385">
    <property type="entry name" value="P450"/>
</dbReference>
<evidence type="ECO:0000256" key="15">
    <source>
        <dbReference type="RuleBase" id="RU000461"/>
    </source>
</evidence>
<name>A0A0C2Y3A9_HEBCY</name>
<evidence type="ECO:0000256" key="3">
    <source>
        <dbReference type="ARBA" id="ARBA00005179"/>
    </source>
</evidence>